<dbReference type="InterPro" id="IPR000601">
    <property type="entry name" value="PKD_dom"/>
</dbReference>
<feature type="domain" description="PKD" evidence="7">
    <location>
        <begin position="1118"/>
        <end position="1187"/>
    </location>
</feature>
<protein>
    <submittedName>
        <fullName evidence="8">Gliding motility-associated C-terminal domain-containing protein</fullName>
    </submittedName>
</protein>
<dbReference type="EMBL" id="FOBB01000004">
    <property type="protein sequence ID" value="SEM45106.1"/>
    <property type="molecule type" value="Genomic_DNA"/>
</dbReference>
<dbReference type="GO" id="GO:0005261">
    <property type="term" value="F:monoatomic cation channel activity"/>
    <property type="evidence" value="ECO:0007669"/>
    <property type="project" value="TreeGrafter"/>
</dbReference>
<organism evidence="8 9">
    <name type="scientific">Chitinophaga rupis</name>
    <dbReference type="NCBI Taxonomy" id="573321"/>
    <lineage>
        <taxon>Bacteria</taxon>
        <taxon>Pseudomonadati</taxon>
        <taxon>Bacteroidota</taxon>
        <taxon>Chitinophagia</taxon>
        <taxon>Chitinophagales</taxon>
        <taxon>Chitinophagaceae</taxon>
        <taxon>Chitinophaga</taxon>
    </lineage>
</organism>
<proteinExistence type="predicted"/>
<dbReference type="PROSITE" id="PS50093">
    <property type="entry name" value="PKD"/>
    <property type="match status" value="4"/>
</dbReference>
<evidence type="ECO:0000313" key="9">
    <source>
        <dbReference type="Proteomes" id="UP000198984"/>
    </source>
</evidence>
<dbReference type="PANTHER" id="PTHR46730:SF4">
    <property type="entry name" value="POLYCYSTIC KIDNEY DISEASE PROTEIN 1-LIKE 1"/>
    <property type="match status" value="1"/>
</dbReference>
<dbReference type="OrthoDB" id="7794186at2"/>
<dbReference type="InterPro" id="IPR026341">
    <property type="entry name" value="T9SS_type_B"/>
</dbReference>
<reference evidence="8 9" key="1">
    <citation type="submission" date="2016-10" db="EMBL/GenBank/DDBJ databases">
        <authorList>
            <person name="de Groot N.N."/>
        </authorList>
    </citation>
    <scope>NUCLEOTIDE SEQUENCE [LARGE SCALE GENOMIC DNA]</scope>
    <source>
        <strain evidence="8 9">DSM 21039</strain>
    </source>
</reference>
<dbReference type="NCBIfam" id="TIGR04131">
    <property type="entry name" value="Bac_Flav_CTERM"/>
    <property type="match status" value="1"/>
</dbReference>
<evidence type="ECO:0000256" key="6">
    <source>
        <dbReference type="SAM" id="SignalP"/>
    </source>
</evidence>
<dbReference type="PANTHER" id="PTHR46730">
    <property type="entry name" value="POLYCYSTIN-1"/>
    <property type="match status" value="1"/>
</dbReference>
<dbReference type="InterPro" id="IPR022409">
    <property type="entry name" value="PKD/Chitinase_dom"/>
</dbReference>
<dbReference type="Pfam" id="PF18911">
    <property type="entry name" value="PKD_4"/>
    <property type="match status" value="4"/>
</dbReference>
<keyword evidence="4" id="KW-1133">Transmembrane helix</keyword>
<dbReference type="SUPFAM" id="SSF49299">
    <property type="entry name" value="PKD domain"/>
    <property type="match status" value="5"/>
</dbReference>
<dbReference type="Pfam" id="PF17517">
    <property type="entry name" value="IgGFc_binding"/>
    <property type="match status" value="1"/>
</dbReference>
<evidence type="ECO:0000256" key="1">
    <source>
        <dbReference type="ARBA" id="ARBA00004141"/>
    </source>
</evidence>
<dbReference type="InterPro" id="IPR035986">
    <property type="entry name" value="PKD_dom_sf"/>
</dbReference>
<dbReference type="InterPro" id="IPR013783">
    <property type="entry name" value="Ig-like_fold"/>
</dbReference>
<comment type="subcellular location">
    <subcellularLocation>
        <location evidence="1">Membrane</location>
        <topology evidence="1">Multi-pass membrane protein</topology>
    </subcellularLocation>
</comment>
<feature type="domain" description="PKD" evidence="7">
    <location>
        <begin position="972"/>
        <end position="1014"/>
    </location>
</feature>
<dbReference type="CDD" id="cd00146">
    <property type="entry name" value="PKD"/>
    <property type="match status" value="4"/>
</dbReference>
<accession>A0A1H7YFS4</accession>
<feature type="signal peptide" evidence="6">
    <location>
        <begin position="1"/>
        <end position="25"/>
    </location>
</feature>
<sequence length="1368" mass="146379">MLKNITYQTLICLAGLLFINTAAHTQNLSNKGKEFWVAYGHHQFMEPGMDNSQEMVLYLSAEQPATVTVNIFGTAWTRTYNIPANTVIATEPIPKAGFYDARLYSPPPSFGGTGGEGVFTNKGIHIVSNVPIVSYAHIYGSASSGATMLMPTETWGYSYASLNSQQEYSDNCFSWLYVIAKDDNTMIEITPSVPSRNGRVPGVPFTQVLNKGQVYQLIGASLGGGAGNVLTGTKVKSIGNAAGNCFPIAVFSGSSRTYINCVGGSPGGGDNNIQQIFPSQAWGKLYLTAPTSTSDKANSFHTNIYKVLVKDPATVVKKNGIVLGGFIPASSSYEFESNTADVIEADKPILVAQFMSSTGGCPNTSGLGDPEMMYLSPLAQAINQIGFYRNTEESINVNYLTLIIPTNGVPSLSIDGALNAASFTYPHANRPGYTVVVKRWTAAQAQCIVKSDSAFTAVTYGLGSVESYGYNAGTLINNLNVLGAIHNSLDSSSATNDFTCNNTPVELSVLIAYQPTKMVWKLSQLGGVVTPNADVTDNAPVSKGTVLVDGVPYYKYTLPQQYTFNTIDTFEVPILSTHPSIENCNNTEEVKFRVIVKGKPRPNFTYTHTGCTLDTVYLKGDTSSLNAYKIDRWKWQYPGPVQDSGQMVQRVFAPGTQNVKLTAISKEGCVGDTTIAIVIRPKPVASFNTATNAVCEGGSIQVTDASTFGGPAPIKTWYWDFGNDTTRSVTTNAAQTANYKGYNTYTIKHVVKVSDRCISDTATKTVTVYAKPQLGFTYPLNCLPVDGIVQFNSTTITPDGQTIGTYAWNFGDSTATPANPNTSDVANPTHTYTRYGVYKIKYSATTANGCTKDTTVSATFNLKPALAFSALTAVCENVKTPVSVAKGSVTNGVTGTGIYRGPGTNAVGNFNPAAAGPGTHTIWYVFTTNAGCKDSVSKTITVYPKPVAAFAATASLCQGQVATITDNSTIPSGNITSWKWSFGDGSSATYTNGNAFTRTYAGSNTYNVKLVAVSDNSCVSDTAIHAIAVHPLPVADFKLPAAICMPEGEAAFTNLTTVADNSTLTYQWAFGDATSSTVKDPKHVYASAGSYTVQLITKSAYGCTSDTAKVLSAFYNKPVASFLVEPDTLCQGTDNVFTDKSTAPNSSITKWDWEFGDGSGATSRNPVKRYDAPGNYDVRLTVTNAIGCVSNVFTNKVLVYLQPVIDAGPSFVVPEGTMLQFNATANDSSVLTFRWTPSGDFPDPTILRPYLQAMRDETYTLTATGQGNCSAVDALTVKVLKPVKVPNAFSPNGDGINDQWVITNLADYPGATVDVYNRYGQRVYTSNGYNVAWDGTWNGKALPLATYYYVIKLQSGFPPLTGNVTILR</sequence>
<dbReference type="Pfam" id="PF13585">
    <property type="entry name" value="CHU_C"/>
    <property type="match status" value="1"/>
</dbReference>
<feature type="domain" description="PKD" evidence="7">
    <location>
        <begin position="805"/>
        <end position="859"/>
    </location>
</feature>
<dbReference type="RefSeq" id="WP_089915466.1">
    <property type="nucleotide sequence ID" value="NZ_FOBB01000004.1"/>
</dbReference>
<dbReference type="Gene3D" id="2.60.40.10">
    <property type="entry name" value="Immunoglobulins"/>
    <property type="match status" value="6"/>
</dbReference>
<dbReference type="GO" id="GO:0005886">
    <property type="term" value="C:plasma membrane"/>
    <property type="evidence" value="ECO:0007669"/>
    <property type="project" value="TreeGrafter"/>
</dbReference>
<evidence type="ECO:0000256" key="3">
    <source>
        <dbReference type="ARBA" id="ARBA00022737"/>
    </source>
</evidence>
<keyword evidence="5" id="KW-0472">Membrane</keyword>
<keyword evidence="3" id="KW-0677">Repeat</keyword>
<evidence type="ECO:0000256" key="2">
    <source>
        <dbReference type="ARBA" id="ARBA00022692"/>
    </source>
</evidence>
<evidence type="ECO:0000256" key="4">
    <source>
        <dbReference type="ARBA" id="ARBA00022989"/>
    </source>
</evidence>
<feature type="chain" id="PRO_5011749029" evidence="6">
    <location>
        <begin position="26"/>
        <end position="1368"/>
    </location>
</feature>
<keyword evidence="6" id="KW-0732">Signal</keyword>
<dbReference type="STRING" id="573321.SAMN04488505_104438"/>
<name>A0A1H7YFS4_9BACT</name>
<evidence type="ECO:0000259" key="7">
    <source>
        <dbReference type="PROSITE" id="PS50093"/>
    </source>
</evidence>
<evidence type="ECO:0000313" key="8">
    <source>
        <dbReference type="EMBL" id="SEM45106.1"/>
    </source>
</evidence>
<feature type="domain" description="PKD" evidence="7">
    <location>
        <begin position="1062"/>
        <end position="1110"/>
    </location>
</feature>
<dbReference type="GO" id="GO:0006816">
    <property type="term" value="P:calcium ion transport"/>
    <property type="evidence" value="ECO:0007669"/>
    <property type="project" value="TreeGrafter"/>
</dbReference>
<dbReference type="InterPro" id="IPR035234">
    <property type="entry name" value="IgGFc-bd_N"/>
</dbReference>
<gene>
    <name evidence="8" type="ORF">SAMN04488505_104438</name>
</gene>
<dbReference type="SMART" id="SM00089">
    <property type="entry name" value="PKD"/>
    <property type="match status" value="5"/>
</dbReference>
<keyword evidence="9" id="KW-1185">Reference proteome</keyword>
<keyword evidence="2" id="KW-0812">Transmembrane</keyword>
<dbReference type="Proteomes" id="UP000198984">
    <property type="component" value="Unassembled WGS sequence"/>
</dbReference>
<evidence type="ECO:0000256" key="5">
    <source>
        <dbReference type="ARBA" id="ARBA00023136"/>
    </source>
</evidence>